<dbReference type="Pfam" id="PF00089">
    <property type="entry name" value="Trypsin"/>
    <property type="match status" value="1"/>
</dbReference>
<evidence type="ECO:0000256" key="2">
    <source>
        <dbReference type="SAM" id="MobiDB-lite"/>
    </source>
</evidence>
<dbReference type="SUPFAM" id="SSF50494">
    <property type="entry name" value="Trypsin-like serine proteases"/>
    <property type="match status" value="1"/>
</dbReference>
<name>A0ABQ7HA98_DUNSA</name>
<organism evidence="4 5">
    <name type="scientific">Dunaliella salina</name>
    <name type="common">Green alga</name>
    <name type="synonym">Protococcus salinus</name>
    <dbReference type="NCBI Taxonomy" id="3046"/>
    <lineage>
        <taxon>Eukaryota</taxon>
        <taxon>Viridiplantae</taxon>
        <taxon>Chlorophyta</taxon>
        <taxon>core chlorophytes</taxon>
        <taxon>Chlorophyceae</taxon>
        <taxon>CS clade</taxon>
        <taxon>Chlamydomonadales</taxon>
        <taxon>Dunaliellaceae</taxon>
        <taxon>Dunaliella</taxon>
    </lineage>
</organism>
<evidence type="ECO:0000313" key="4">
    <source>
        <dbReference type="EMBL" id="KAF5843776.1"/>
    </source>
</evidence>
<feature type="region of interest" description="Disordered" evidence="2">
    <location>
        <begin position="134"/>
        <end position="167"/>
    </location>
</feature>
<feature type="compositionally biased region" description="Pro residues" evidence="2">
    <location>
        <begin position="141"/>
        <end position="154"/>
    </location>
</feature>
<gene>
    <name evidence="4" type="ORF">DUNSADRAFT_8292</name>
</gene>
<dbReference type="SMART" id="SM00020">
    <property type="entry name" value="Tryp_SPc"/>
    <property type="match status" value="1"/>
</dbReference>
<dbReference type="PANTHER" id="PTHR24252:SF7">
    <property type="entry name" value="HYALIN"/>
    <property type="match status" value="1"/>
</dbReference>
<dbReference type="EMBL" id="MU069438">
    <property type="protein sequence ID" value="KAF5843776.1"/>
    <property type="molecule type" value="Genomic_DNA"/>
</dbReference>
<feature type="domain" description="Peptidase S1" evidence="3">
    <location>
        <begin position="1"/>
        <end position="110"/>
    </location>
</feature>
<protein>
    <submittedName>
        <fullName evidence="4">Trypsin-like cysteine/serine peptidase domain-containing protein</fullName>
    </submittedName>
</protein>
<reference evidence="4" key="1">
    <citation type="submission" date="2017-08" db="EMBL/GenBank/DDBJ databases">
        <authorList>
            <person name="Polle J.E."/>
            <person name="Barry K."/>
            <person name="Cushman J."/>
            <person name="Schmutz J."/>
            <person name="Tran D."/>
            <person name="Hathwaick L.T."/>
            <person name="Yim W.C."/>
            <person name="Jenkins J."/>
            <person name="Mckie-Krisberg Z.M."/>
            <person name="Prochnik S."/>
            <person name="Lindquist E."/>
            <person name="Dockter R.B."/>
            <person name="Adam C."/>
            <person name="Molina H."/>
            <person name="Bunkerborg J."/>
            <person name="Jin E."/>
            <person name="Buchheim M."/>
            <person name="Magnuson J."/>
        </authorList>
    </citation>
    <scope>NUCLEOTIDE SEQUENCE</scope>
    <source>
        <strain evidence="4">CCAP 19/18</strain>
    </source>
</reference>
<comment type="caution">
    <text evidence="4">The sequence shown here is derived from an EMBL/GenBank/DDBJ whole genome shotgun (WGS) entry which is preliminary data.</text>
</comment>
<dbReference type="InterPro" id="IPR043504">
    <property type="entry name" value="Peptidase_S1_PA_chymotrypsin"/>
</dbReference>
<keyword evidence="5" id="KW-1185">Reference proteome</keyword>
<evidence type="ECO:0000259" key="3">
    <source>
        <dbReference type="PROSITE" id="PS50240"/>
    </source>
</evidence>
<keyword evidence="1" id="KW-1015">Disulfide bond</keyword>
<accession>A0ABQ7HA98</accession>
<dbReference type="PANTHER" id="PTHR24252">
    <property type="entry name" value="ACROSIN-RELATED"/>
    <property type="match status" value="1"/>
</dbReference>
<dbReference type="PROSITE" id="PS00135">
    <property type="entry name" value="TRYPSIN_SER"/>
    <property type="match status" value="1"/>
</dbReference>
<dbReference type="Gene3D" id="2.40.10.10">
    <property type="entry name" value="Trypsin-like serine proteases"/>
    <property type="match status" value="1"/>
</dbReference>
<evidence type="ECO:0000256" key="1">
    <source>
        <dbReference type="ARBA" id="ARBA00023157"/>
    </source>
</evidence>
<dbReference type="InterPro" id="IPR001254">
    <property type="entry name" value="Trypsin_dom"/>
</dbReference>
<dbReference type="PROSITE" id="PS50240">
    <property type="entry name" value="TRYPSIN_DOM"/>
    <property type="match status" value="1"/>
</dbReference>
<dbReference type="InterPro" id="IPR033116">
    <property type="entry name" value="TRYPSIN_SER"/>
</dbReference>
<evidence type="ECO:0000313" key="5">
    <source>
        <dbReference type="Proteomes" id="UP000815325"/>
    </source>
</evidence>
<sequence>MSQRTCVQKHVHPDWNRDVGLADIALCILDEDVQGIEPVEVAPSLSSGGADACQGDSGGPLLLHDEPSSSNDADVLVGVVSYGSGCGVPGRPGVYTRMASFRDWISQKLQETCARPSIFFCRTYLPPLPPSSMSKPYFDPNGPPSEPIGGPEPPGFKDAGVKQQQQQQQLGDIAAVANSKGNGTTTAATKDNAASLSDECACSEDGLSGGVDVQQVGCGTHDGSTDQTYCFTVGGTACKEAVASAEHNGAAWRECAVPRIEEDLIKSGSGSNGISDAELKKAVQSVLLP</sequence>
<proteinExistence type="predicted"/>
<dbReference type="InterPro" id="IPR009003">
    <property type="entry name" value="Peptidase_S1_PA"/>
</dbReference>
<dbReference type="Proteomes" id="UP000815325">
    <property type="component" value="Unassembled WGS sequence"/>
</dbReference>